<organism evidence="2 3">
    <name type="scientific">Pseudomonas luteola</name>
    <dbReference type="NCBI Taxonomy" id="47886"/>
    <lineage>
        <taxon>Bacteria</taxon>
        <taxon>Pseudomonadati</taxon>
        <taxon>Pseudomonadota</taxon>
        <taxon>Gammaproteobacteria</taxon>
        <taxon>Pseudomonadales</taxon>
        <taxon>Pseudomonadaceae</taxon>
        <taxon>Pseudomonas</taxon>
    </lineage>
</organism>
<evidence type="ECO:0000313" key="4">
    <source>
        <dbReference type="Proteomes" id="UP000626180"/>
    </source>
</evidence>
<keyword evidence="4" id="KW-1185">Reference proteome</keyword>
<name>A0A2X2CV20_PSELU</name>
<evidence type="ECO:0000313" key="2">
    <source>
        <dbReference type="EMBL" id="SPZ09506.1"/>
    </source>
</evidence>
<dbReference type="Gene3D" id="3.40.50.1240">
    <property type="entry name" value="Phosphoglycerate mutase-like"/>
    <property type="match status" value="1"/>
</dbReference>
<gene>
    <name evidence="2" type="primary">sixA</name>
    <name evidence="1" type="ORF">IRZ65_22640</name>
    <name evidence="2" type="ORF">NCTC11842_03077</name>
</gene>
<proteinExistence type="predicted"/>
<evidence type="ECO:0000313" key="3">
    <source>
        <dbReference type="Proteomes" id="UP000250443"/>
    </source>
</evidence>
<dbReference type="EC" id="3.1.3.-" evidence="2"/>
<dbReference type="InterPro" id="IPR004449">
    <property type="entry name" value="SixA"/>
</dbReference>
<dbReference type="Proteomes" id="UP000626180">
    <property type="component" value="Unassembled WGS sequence"/>
</dbReference>
<dbReference type="GO" id="GO:0101006">
    <property type="term" value="F:protein histidine phosphatase activity"/>
    <property type="evidence" value="ECO:0007669"/>
    <property type="project" value="InterPro"/>
</dbReference>
<dbReference type="SUPFAM" id="SSF53254">
    <property type="entry name" value="Phosphoglycerate mutase-like"/>
    <property type="match status" value="1"/>
</dbReference>
<dbReference type="InterPro" id="IPR013078">
    <property type="entry name" value="His_Pase_superF_clade-1"/>
</dbReference>
<dbReference type="RefSeq" id="WP_010797841.1">
    <property type="nucleotide sequence ID" value="NZ_CP069262.1"/>
</dbReference>
<keyword evidence="2" id="KW-0378">Hydrolase</keyword>
<reference evidence="1 4" key="2">
    <citation type="submission" date="2020-10" db="EMBL/GenBank/DDBJ databases">
        <title>Genome sequences of Pseudomonas isolates.</title>
        <authorList>
            <person name="Wessels L."/>
            <person name="Reich F."/>
            <person name="Hammerl J."/>
        </authorList>
    </citation>
    <scope>NUCLEOTIDE SEQUENCE [LARGE SCALE GENOMIC DNA]</scope>
    <source>
        <strain evidence="1 4">20-MO00624-0</strain>
    </source>
</reference>
<dbReference type="Pfam" id="PF00300">
    <property type="entry name" value="His_Phos_1"/>
    <property type="match status" value="1"/>
</dbReference>
<dbReference type="NCBIfam" id="TIGR00249">
    <property type="entry name" value="sixA"/>
    <property type="match status" value="1"/>
</dbReference>
<dbReference type="SMART" id="SM00855">
    <property type="entry name" value="PGAM"/>
    <property type="match status" value="1"/>
</dbReference>
<reference evidence="2 3" key="1">
    <citation type="submission" date="2018-06" db="EMBL/GenBank/DDBJ databases">
        <authorList>
            <consortium name="Pathogen Informatics"/>
            <person name="Doyle S."/>
        </authorList>
    </citation>
    <scope>NUCLEOTIDE SEQUENCE [LARGE SCALE GENOMIC DNA]</scope>
    <source>
        <strain evidence="2 3">NCTC11842</strain>
    </source>
</reference>
<dbReference type="InterPro" id="IPR029033">
    <property type="entry name" value="His_PPase_superfam"/>
</dbReference>
<dbReference type="AlphaFoldDB" id="A0A2X2CV20"/>
<dbReference type="EMBL" id="UAUF01000013">
    <property type="protein sequence ID" value="SPZ09506.1"/>
    <property type="molecule type" value="Genomic_DNA"/>
</dbReference>
<dbReference type="EMBL" id="JADMCD010000017">
    <property type="protein sequence ID" value="MBF8643466.1"/>
    <property type="molecule type" value="Genomic_DNA"/>
</dbReference>
<dbReference type="CDD" id="cd07067">
    <property type="entry name" value="HP_PGM_like"/>
    <property type="match status" value="1"/>
</dbReference>
<accession>A0A2X2CV20</accession>
<dbReference type="Proteomes" id="UP000250443">
    <property type="component" value="Unassembled WGS sequence"/>
</dbReference>
<evidence type="ECO:0000313" key="1">
    <source>
        <dbReference type="EMBL" id="MBF8643466.1"/>
    </source>
</evidence>
<sequence length="151" mass="16778">MTLWLLRHGEAEPRSEGDEFRPLTDRGRTEVRRSAERLLGQRIDVIYASPYVRAQQTAELVRGVLGHKEPIVTLPWITPDDDVIKAIDLLDDLSGSNILLTTHNPFVSYLAGLLVHGNLQQPLSMATGSLATLEGEMRIAGAMELVELFHP</sequence>
<dbReference type="GO" id="GO:0005737">
    <property type="term" value="C:cytoplasm"/>
    <property type="evidence" value="ECO:0007669"/>
    <property type="project" value="InterPro"/>
</dbReference>
<protein>
    <submittedName>
        <fullName evidence="1">Phosphohistidine phosphatase SixA</fullName>
    </submittedName>
    <submittedName>
        <fullName evidence="2">Phosphohistidine phosphatase, SixA</fullName>
        <ecNumber evidence="2">3.1.3.-</ecNumber>
    </submittedName>
</protein>